<evidence type="ECO:0000313" key="3">
    <source>
        <dbReference type="EMBL" id="SFL51788.1"/>
    </source>
</evidence>
<dbReference type="Pfam" id="PF13618">
    <property type="entry name" value="Gluconate_2-dh3"/>
    <property type="match status" value="1"/>
</dbReference>
<evidence type="ECO:0000256" key="1">
    <source>
        <dbReference type="ARBA" id="ARBA00022729"/>
    </source>
</evidence>
<reference evidence="3 4" key="1">
    <citation type="submission" date="2016-10" db="EMBL/GenBank/DDBJ databases">
        <authorList>
            <person name="Varghese N."/>
            <person name="Submissions S."/>
        </authorList>
    </citation>
    <scope>NUCLEOTIDE SEQUENCE [LARGE SCALE GENOMIC DNA]</scope>
    <source>
        <strain evidence="3 4">DSM 26291</strain>
    </source>
</reference>
<comment type="caution">
    <text evidence="3">The sequence shown here is derived from an EMBL/GenBank/DDBJ whole genome shotgun (WGS) entry which is preliminary data.</text>
</comment>
<evidence type="ECO:0000313" key="4">
    <source>
        <dbReference type="Proteomes" id="UP000199211"/>
    </source>
</evidence>
<keyword evidence="1" id="KW-0732">Signal</keyword>
<dbReference type="Proteomes" id="UP000199211">
    <property type="component" value="Unassembled WGS sequence"/>
</dbReference>
<organism evidence="3 4">
    <name type="scientific">Marinobacter salarius</name>
    <dbReference type="NCBI Taxonomy" id="1420917"/>
    <lineage>
        <taxon>Bacteria</taxon>
        <taxon>Pseudomonadati</taxon>
        <taxon>Pseudomonadota</taxon>
        <taxon>Gammaproteobacteria</taxon>
        <taxon>Pseudomonadales</taxon>
        <taxon>Marinobacteraceae</taxon>
        <taxon>Marinobacter</taxon>
    </lineage>
</organism>
<keyword evidence="2" id="KW-0812">Transmembrane</keyword>
<accession>A0ABY1FKT4</accession>
<gene>
    <name evidence="3" type="ORF">SAMN04487868_103157</name>
</gene>
<dbReference type="PROSITE" id="PS51318">
    <property type="entry name" value="TAT"/>
    <property type="match status" value="1"/>
</dbReference>
<name>A0ABY1FKT4_9GAMM</name>
<dbReference type="InterPro" id="IPR006311">
    <property type="entry name" value="TAT_signal"/>
</dbReference>
<dbReference type="RefSeq" id="WP_075195469.1">
    <property type="nucleotide sequence ID" value="NZ_DCAM01000072.1"/>
</dbReference>
<keyword evidence="4" id="KW-1185">Reference proteome</keyword>
<evidence type="ECO:0000256" key="2">
    <source>
        <dbReference type="SAM" id="Phobius"/>
    </source>
</evidence>
<dbReference type="NCBIfam" id="TIGR01409">
    <property type="entry name" value="TAT_signal_seq"/>
    <property type="match status" value="1"/>
</dbReference>
<sequence length="198" mass="20999">MSQMSDQTKEAIDQINGLSRRSFLKAASGLAVAASVGTGLLGAANAFASMPEGIKVMSASEYQVMHRLMKVMLVTEGTGLVPASEIPVMQTLDAALLATMEPHILEGLKGGIAYFNDGPKAEYGKPFVDLSDEQAATFCDTWADSDEVPHRALAMGLKKLVGLSYWANPPTWAPLGYGGPVTDKWNLESLGNAPLPKS</sequence>
<keyword evidence="2" id="KW-0472">Membrane</keyword>
<protein>
    <submittedName>
        <fullName evidence="3">Tat (Twin-arginine translocation) pathway signal sequence</fullName>
    </submittedName>
</protein>
<dbReference type="InterPro" id="IPR027056">
    <property type="entry name" value="Gluconate_2DH_su3"/>
</dbReference>
<proteinExistence type="predicted"/>
<dbReference type="InterPro" id="IPR019546">
    <property type="entry name" value="TAT_signal_bac_arc"/>
</dbReference>
<keyword evidence="2" id="KW-1133">Transmembrane helix</keyword>
<feature type="transmembrane region" description="Helical" evidence="2">
    <location>
        <begin position="26"/>
        <end position="48"/>
    </location>
</feature>
<dbReference type="EMBL" id="FOTV01000003">
    <property type="protein sequence ID" value="SFL51788.1"/>
    <property type="molecule type" value="Genomic_DNA"/>
</dbReference>